<evidence type="ECO:0000313" key="15">
    <source>
        <dbReference type="EMBL" id="BDR56795.1"/>
    </source>
</evidence>
<evidence type="ECO:0000313" key="16">
    <source>
        <dbReference type="Proteomes" id="UP001321804"/>
    </source>
</evidence>
<feature type="short sequence motif" description="'HIGH' region" evidence="13">
    <location>
        <begin position="30"/>
        <end position="40"/>
    </location>
</feature>
<feature type="binding site" evidence="13">
    <location>
        <position position="237"/>
    </location>
    <ligand>
        <name>Zn(2+)</name>
        <dbReference type="ChEBI" id="CHEBI:29105"/>
    </ligand>
</feature>
<dbReference type="PANTHER" id="PTHR10890:SF3">
    <property type="entry name" value="CYSTEINE--TRNA LIGASE, CYTOPLASMIC"/>
    <property type="match status" value="1"/>
</dbReference>
<dbReference type="PRINTS" id="PR00983">
    <property type="entry name" value="TRNASYNTHCYS"/>
</dbReference>
<dbReference type="Proteomes" id="UP001321804">
    <property type="component" value="Chromosome"/>
</dbReference>
<dbReference type="GO" id="GO:0008270">
    <property type="term" value="F:zinc ion binding"/>
    <property type="evidence" value="ECO:0007669"/>
    <property type="project" value="UniProtKB-UniRule"/>
</dbReference>
<evidence type="ECO:0000256" key="7">
    <source>
        <dbReference type="ARBA" id="ARBA00022741"/>
    </source>
</evidence>
<keyword evidence="9 13" id="KW-0067">ATP-binding</keyword>
<feature type="domain" description="Cysteinyl-tRNA synthetase class Ia DALR" evidence="14">
    <location>
        <begin position="357"/>
        <end position="419"/>
    </location>
</feature>
<comment type="catalytic activity">
    <reaction evidence="12 13">
        <text>tRNA(Cys) + L-cysteine + ATP = L-cysteinyl-tRNA(Cys) + AMP + diphosphate</text>
        <dbReference type="Rhea" id="RHEA:17773"/>
        <dbReference type="Rhea" id="RHEA-COMP:9661"/>
        <dbReference type="Rhea" id="RHEA-COMP:9679"/>
        <dbReference type="ChEBI" id="CHEBI:30616"/>
        <dbReference type="ChEBI" id="CHEBI:33019"/>
        <dbReference type="ChEBI" id="CHEBI:35235"/>
        <dbReference type="ChEBI" id="CHEBI:78442"/>
        <dbReference type="ChEBI" id="CHEBI:78517"/>
        <dbReference type="ChEBI" id="CHEBI:456215"/>
        <dbReference type="EC" id="6.1.1.16"/>
    </reaction>
</comment>
<reference evidence="15 16" key="1">
    <citation type="journal article" date="2023" name="Microbiol. Spectr.">
        <title>Symbiosis of Carpenter Bees with Uncharacterized Lactic Acid Bacteria Showing NAD Auxotrophy.</title>
        <authorList>
            <person name="Kawasaki S."/>
            <person name="Ozawa K."/>
            <person name="Mori T."/>
            <person name="Yamamoto A."/>
            <person name="Ito M."/>
            <person name="Ohkuma M."/>
            <person name="Sakamoto M."/>
            <person name="Matsutani M."/>
        </authorList>
    </citation>
    <scope>NUCLEOTIDE SEQUENCE [LARGE SCALE GENOMIC DNA]</scope>
    <source>
        <strain evidence="15 16">KimC2</strain>
    </source>
</reference>
<evidence type="ECO:0000256" key="3">
    <source>
        <dbReference type="ARBA" id="ARBA00011245"/>
    </source>
</evidence>
<feature type="binding site" evidence="13">
    <location>
        <position position="28"/>
    </location>
    <ligand>
        <name>Zn(2+)</name>
        <dbReference type="ChEBI" id="CHEBI:29105"/>
    </ligand>
</feature>
<dbReference type="Pfam" id="PF09190">
    <property type="entry name" value="DALR_2"/>
    <property type="match status" value="1"/>
</dbReference>
<keyword evidence="7 13" id="KW-0547">Nucleotide-binding</keyword>
<evidence type="ECO:0000256" key="4">
    <source>
        <dbReference type="ARBA" id="ARBA00022490"/>
    </source>
</evidence>
<name>A0AAU9D3C8_9LACO</name>
<keyword evidence="10 13" id="KW-0648">Protein biosynthesis</keyword>
<feature type="short sequence motif" description="'KMSKS' region" evidence="13">
    <location>
        <begin position="270"/>
        <end position="274"/>
    </location>
</feature>
<protein>
    <recommendedName>
        <fullName evidence="13">Cysteine--tRNA ligase</fullName>
        <ecNumber evidence="13">6.1.1.16</ecNumber>
    </recommendedName>
    <alternativeName>
        <fullName evidence="13">Cysteinyl-tRNA synthetase</fullName>
        <shortName evidence="13">CysRS</shortName>
    </alternativeName>
</protein>
<dbReference type="GO" id="GO:0006423">
    <property type="term" value="P:cysteinyl-tRNA aminoacylation"/>
    <property type="evidence" value="ECO:0007669"/>
    <property type="project" value="UniProtKB-UniRule"/>
</dbReference>
<evidence type="ECO:0000256" key="2">
    <source>
        <dbReference type="ARBA" id="ARBA00005594"/>
    </source>
</evidence>
<dbReference type="GO" id="GO:0005829">
    <property type="term" value="C:cytosol"/>
    <property type="evidence" value="ECO:0007669"/>
    <property type="project" value="TreeGrafter"/>
</dbReference>
<feature type="binding site" evidence="13">
    <location>
        <position position="241"/>
    </location>
    <ligand>
        <name>Zn(2+)</name>
        <dbReference type="ChEBI" id="CHEBI:29105"/>
    </ligand>
</feature>
<evidence type="ECO:0000256" key="8">
    <source>
        <dbReference type="ARBA" id="ARBA00022833"/>
    </source>
</evidence>
<comment type="similarity">
    <text evidence="2 13">Belongs to the class-I aminoacyl-tRNA synthetase family.</text>
</comment>
<evidence type="ECO:0000256" key="1">
    <source>
        <dbReference type="ARBA" id="ARBA00004496"/>
    </source>
</evidence>
<dbReference type="Pfam" id="PF01406">
    <property type="entry name" value="tRNA-synt_1e"/>
    <property type="match status" value="1"/>
</dbReference>
<dbReference type="InterPro" id="IPR015273">
    <property type="entry name" value="Cys-tRNA-synt_Ia_DALR"/>
</dbReference>
<dbReference type="Gene3D" id="3.40.50.620">
    <property type="entry name" value="HUPs"/>
    <property type="match status" value="1"/>
</dbReference>
<dbReference type="RefSeq" id="WP_317695281.1">
    <property type="nucleotide sequence ID" value="NZ_AP026801.1"/>
</dbReference>
<dbReference type="GO" id="GO:0005524">
    <property type="term" value="F:ATP binding"/>
    <property type="evidence" value="ECO:0007669"/>
    <property type="project" value="UniProtKB-UniRule"/>
</dbReference>
<evidence type="ECO:0000259" key="14">
    <source>
        <dbReference type="SMART" id="SM00840"/>
    </source>
</evidence>
<feature type="binding site" evidence="13">
    <location>
        <position position="273"/>
    </location>
    <ligand>
        <name>ATP</name>
        <dbReference type="ChEBI" id="CHEBI:30616"/>
    </ligand>
</feature>
<comment type="subcellular location">
    <subcellularLocation>
        <location evidence="1 13">Cytoplasm</location>
    </subcellularLocation>
</comment>
<organism evidence="15 16">
    <name type="scientific">Xylocopilactobacillus apis</name>
    <dbReference type="NCBI Taxonomy" id="2932183"/>
    <lineage>
        <taxon>Bacteria</taxon>
        <taxon>Bacillati</taxon>
        <taxon>Bacillota</taxon>
        <taxon>Bacilli</taxon>
        <taxon>Lactobacillales</taxon>
        <taxon>Lactobacillaceae</taxon>
        <taxon>Xylocopilactobacillus</taxon>
    </lineage>
</organism>
<dbReference type="SMART" id="SM00840">
    <property type="entry name" value="DALR_2"/>
    <property type="match status" value="1"/>
</dbReference>
<accession>A0AAU9D3C8</accession>
<dbReference type="InterPro" id="IPR032678">
    <property type="entry name" value="tRNA-synt_1_cat_dom"/>
</dbReference>
<evidence type="ECO:0000256" key="13">
    <source>
        <dbReference type="HAMAP-Rule" id="MF_00041"/>
    </source>
</evidence>
<dbReference type="EC" id="6.1.1.16" evidence="13"/>
<evidence type="ECO:0000256" key="5">
    <source>
        <dbReference type="ARBA" id="ARBA00022598"/>
    </source>
</evidence>
<keyword evidence="8 13" id="KW-0862">Zinc</keyword>
<dbReference type="NCBIfam" id="TIGR00435">
    <property type="entry name" value="cysS"/>
    <property type="match status" value="1"/>
</dbReference>
<evidence type="ECO:0000256" key="11">
    <source>
        <dbReference type="ARBA" id="ARBA00023146"/>
    </source>
</evidence>
<dbReference type="AlphaFoldDB" id="A0AAU9D3C8"/>
<dbReference type="FunFam" id="3.40.50.620:FF:000009">
    <property type="entry name" value="Cysteine--tRNA ligase"/>
    <property type="match status" value="1"/>
</dbReference>
<sequence>MLKIYNTLSRKKENFTPISKNQVTMYVCGPTVYNDIHIGNARSVVAFDTVRRYLMYRGYQVKYVSNFTDVDDRMIDRAAEENVTVFQLADRVIKGYEHDVSQINVLPVTVRTRATQFIPQIIDFISRLIEKGYAYKSEGDVYFRTRKFQTYGELSDQSIADLVVGASEHVNLEEQSRKVDPLDFALWKGQKGDEIAWDSPFGKGRPGWHIECSVMSISELGETIDIHGGGEDLKFPHHENERAQSESLTEEPFVHYWMHNAFVTTAGDEKMSKSAGNFITLHEALKTYDANFLRFFLVQTNYRKPLQYSKDSIAQAKRNYDRIAETSRNLKAYIDGIEPTKTDKSNGSSLVEDFKKRFVEAMDDDFNIQNALTIVFEYLRWINKEVINQLSSLDELNNIQNLLIDWLGILGLSEPKTEEITDQEILDLINQRDAARESKDFKLSDELRDRLLNLGISIEDTNNGTKYTKK</sequence>
<dbReference type="InterPro" id="IPR056411">
    <property type="entry name" value="CysS_C"/>
</dbReference>
<dbReference type="HAMAP" id="MF_00041">
    <property type="entry name" value="Cys_tRNA_synth"/>
    <property type="match status" value="1"/>
</dbReference>
<feature type="binding site" evidence="13">
    <location>
        <position position="212"/>
    </location>
    <ligand>
        <name>Zn(2+)</name>
        <dbReference type="ChEBI" id="CHEBI:29105"/>
    </ligand>
</feature>
<dbReference type="GO" id="GO:0004817">
    <property type="term" value="F:cysteine-tRNA ligase activity"/>
    <property type="evidence" value="ECO:0007669"/>
    <property type="project" value="UniProtKB-UniRule"/>
</dbReference>
<keyword evidence="5 13" id="KW-0436">Ligase</keyword>
<keyword evidence="11 13" id="KW-0030">Aminoacyl-tRNA synthetase</keyword>
<dbReference type="SUPFAM" id="SSF47323">
    <property type="entry name" value="Anticodon-binding domain of a subclass of class I aminoacyl-tRNA synthetases"/>
    <property type="match status" value="1"/>
</dbReference>
<dbReference type="CDD" id="cd00672">
    <property type="entry name" value="CysRS_core"/>
    <property type="match status" value="1"/>
</dbReference>
<keyword evidence="6 13" id="KW-0479">Metal-binding</keyword>
<evidence type="ECO:0000256" key="12">
    <source>
        <dbReference type="ARBA" id="ARBA00047398"/>
    </source>
</evidence>
<dbReference type="SUPFAM" id="SSF52374">
    <property type="entry name" value="Nucleotidylyl transferase"/>
    <property type="match status" value="1"/>
</dbReference>
<dbReference type="KEGG" id="xak:KIMC2_13570"/>
<dbReference type="Pfam" id="PF23493">
    <property type="entry name" value="CysS_C"/>
    <property type="match status" value="1"/>
</dbReference>
<dbReference type="InterPro" id="IPR024909">
    <property type="entry name" value="Cys-tRNA/MSH_ligase"/>
</dbReference>
<comment type="subunit">
    <text evidence="3 13">Monomer.</text>
</comment>
<dbReference type="InterPro" id="IPR009080">
    <property type="entry name" value="tRNAsynth_Ia_anticodon-bd"/>
</dbReference>
<dbReference type="EMBL" id="AP026801">
    <property type="protein sequence ID" value="BDR56795.1"/>
    <property type="molecule type" value="Genomic_DNA"/>
</dbReference>
<gene>
    <name evidence="13 15" type="primary">cysS</name>
    <name evidence="15" type="ORF">KIMC2_13570</name>
</gene>
<evidence type="ECO:0000256" key="6">
    <source>
        <dbReference type="ARBA" id="ARBA00022723"/>
    </source>
</evidence>
<dbReference type="InterPro" id="IPR014729">
    <property type="entry name" value="Rossmann-like_a/b/a_fold"/>
</dbReference>
<evidence type="ECO:0000256" key="9">
    <source>
        <dbReference type="ARBA" id="ARBA00022840"/>
    </source>
</evidence>
<proteinExistence type="inferred from homology"/>
<keyword evidence="4 13" id="KW-0963">Cytoplasm</keyword>
<dbReference type="Gene3D" id="1.20.120.1910">
    <property type="entry name" value="Cysteine-tRNA ligase, C-terminal anti-codon recognition domain"/>
    <property type="match status" value="1"/>
</dbReference>
<evidence type="ECO:0000256" key="10">
    <source>
        <dbReference type="ARBA" id="ARBA00022917"/>
    </source>
</evidence>
<comment type="cofactor">
    <cofactor evidence="13">
        <name>Zn(2+)</name>
        <dbReference type="ChEBI" id="CHEBI:29105"/>
    </cofactor>
    <text evidence="13">Binds 1 zinc ion per subunit.</text>
</comment>
<keyword evidence="16" id="KW-1185">Reference proteome</keyword>
<dbReference type="InterPro" id="IPR015803">
    <property type="entry name" value="Cys-tRNA-ligase"/>
</dbReference>
<dbReference type="PANTHER" id="PTHR10890">
    <property type="entry name" value="CYSTEINYL-TRNA SYNTHETASE"/>
    <property type="match status" value="1"/>
</dbReference>